<protein>
    <submittedName>
        <fullName evidence="1">Fer-1-like</fullName>
    </submittedName>
</protein>
<proteinExistence type="predicted"/>
<evidence type="ECO:0000313" key="2">
    <source>
        <dbReference type="Proteomes" id="UP001056778"/>
    </source>
</evidence>
<name>A0ACB9TVR3_HOLOL</name>
<dbReference type="EMBL" id="CM043015">
    <property type="protein sequence ID" value="KAI4470853.1"/>
    <property type="molecule type" value="Genomic_DNA"/>
</dbReference>
<evidence type="ECO:0000313" key="1">
    <source>
        <dbReference type="EMBL" id="KAI4470853.1"/>
    </source>
</evidence>
<organism evidence="1 2">
    <name type="scientific">Holotrichia oblita</name>
    <name type="common">Chafer beetle</name>
    <dbReference type="NCBI Taxonomy" id="644536"/>
    <lineage>
        <taxon>Eukaryota</taxon>
        <taxon>Metazoa</taxon>
        <taxon>Ecdysozoa</taxon>
        <taxon>Arthropoda</taxon>
        <taxon>Hexapoda</taxon>
        <taxon>Insecta</taxon>
        <taxon>Pterygota</taxon>
        <taxon>Neoptera</taxon>
        <taxon>Endopterygota</taxon>
        <taxon>Coleoptera</taxon>
        <taxon>Polyphaga</taxon>
        <taxon>Scarabaeiformia</taxon>
        <taxon>Scarabaeidae</taxon>
        <taxon>Melolonthinae</taxon>
        <taxon>Holotrichia</taxon>
    </lineage>
</organism>
<keyword evidence="2" id="KW-1185">Reference proteome</keyword>
<sequence>MHVRSVWPDHRRRMYNSNIIAKIADKLEEGLNEVHTLMEADNSEVEINLKHVLEELSISCTKYVTISKSSTTGPGTGKTKLDKEYLKLCQREIPQHALPDVFLWIISGGKRQAYHRILARDIIYSIVDEESGKDCGKVQTMFLKLPGKKGVGPSGWTIQVKLDILLWLGILKHKKNFINGIPKGFETTHELRNAERPRALPPSIIHYVEKHMFQLRAHVYQARSLIGSDASGLSDPFGRVIAGEFTEESYSKPKFPPSLEWFDISRGTDRAGELLATFELLEIPSDSDSISLPPLPVAKDIPVYKDQDVKDTGPILPVPRGCDQSLQVAFAKDIEDPYNYGFDPQCSFFQGLPSNDPIRVLVRVYIVKANDLHPMDLNGKADPYIILQLGSKRISDKENYISKQLNPVFGKCFEFEATFPQDSLLTIQIYDWDLVGSDDMVGETKIDLENRFYSRHRGTCGFPQKYEETGYNQWRDALKPTQILSKLCKEGKVDVPVFSEGQVKIGRHIFSIQLEDMDFFTTKDIEEHMALAVLNRWHELPRVGCSLVGEHIETRSLYNPDKPGIEQGKLEMWVDMFPMDMPLPGPPLDISPRKPKSYELRIIIWNTDDVVLEDDAFFTGEKCLTSMLKGAITLDLNRFPRGAKSSKLCTLDMLKTDGSVPMINIFKQKRFKGWWPFFVKKDNEDIELTGKVEAEIHLLTKEEAEKNPVGFGRNEPDALEKPK</sequence>
<gene>
    <name evidence="1" type="ORF">MML48_1g20995</name>
</gene>
<dbReference type="Proteomes" id="UP001056778">
    <property type="component" value="Chromosome 1"/>
</dbReference>
<accession>A0ACB9TVR3</accession>
<reference evidence="1" key="1">
    <citation type="submission" date="2022-04" db="EMBL/GenBank/DDBJ databases">
        <title>Chromosome-scale genome assembly of Holotrichia oblita Faldermann.</title>
        <authorList>
            <person name="Rongchong L."/>
        </authorList>
    </citation>
    <scope>NUCLEOTIDE SEQUENCE</scope>
    <source>
        <strain evidence="1">81SQS9</strain>
    </source>
</reference>
<comment type="caution">
    <text evidence="1">The sequence shown here is derived from an EMBL/GenBank/DDBJ whole genome shotgun (WGS) entry which is preliminary data.</text>
</comment>